<reference evidence="1 2" key="1">
    <citation type="submission" date="2024-07" db="EMBL/GenBank/DDBJ databases">
        <title>Genomic Encyclopedia of Type Strains, Phase V (KMG-V): Genome sequencing to study the core and pangenomes of soil and plant-associated prokaryotes.</title>
        <authorList>
            <person name="Whitman W."/>
        </authorList>
    </citation>
    <scope>NUCLEOTIDE SEQUENCE [LARGE SCALE GENOMIC DNA]</scope>
    <source>
        <strain evidence="1 2">USDA 415</strain>
    </source>
</reference>
<protein>
    <submittedName>
        <fullName evidence="1">Uncharacterized protein</fullName>
    </submittedName>
</protein>
<accession>A0ABV4EUZ4</accession>
<evidence type="ECO:0000313" key="1">
    <source>
        <dbReference type="EMBL" id="MEY9314979.1"/>
    </source>
</evidence>
<proteinExistence type="predicted"/>
<evidence type="ECO:0000313" key="2">
    <source>
        <dbReference type="Proteomes" id="UP001565471"/>
    </source>
</evidence>
<gene>
    <name evidence="1" type="ORF">ABIF29_001778</name>
</gene>
<dbReference type="EMBL" id="JBGBZA010000002">
    <property type="protein sequence ID" value="MEY9314979.1"/>
    <property type="molecule type" value="Genomic_DNA"/>
</dbReference>
<comment type="caution">
    <text evidence="1">The sequence shown here is derived from an EMBL/GenBank/DDBJ whole genome shotgun (WGS) entry which is preliminary data.</text>
</comment>
<dbReference type="Proteomes" id="UP001565471">
    <property type="component" value="Unassembled WGS sequence"/>
</dbReference>
<keyword evidence="2" id="KW-1185">Reference proteome</keyword>
<name>A0ABV4EUZ4_BRAEL</name>
<organism evidence="1 2">
    <name type="scientific">Bradyrhizobium elkanii</name>
    <dbReference type="NCBI Taxonomy" id="29448"/>
    <lineage>
        <taxon>Bacteria</taxon>
        <taxon>Pseudomonadati</taxon>
        <taxon>Pseudomonadota</taxon>
        <taxon>Alphaproteobacteria</taxon>
        <taxon>Hyphomicrobiales</taxon>
        <taxon>Nitrobacteraceae</taxon>
        <taxon>Bradyrhizobium</taxon>
    </lineage>
</organism>
<sequence>MTGVGFDETARSALADRAKDISDFVTFRSQPGTFLSSNNSSIEGCISRLDSIFKTRSSATFCPVPDAGYARWLLKHRLTIDARRETYVARERTIDRGNDANSSTR</sequence>